<dbReference type="InterPro" id="IPR046341">
    <property type="entry name" value="SET_dom_sf"/>
</dbReference>
<feature type="domain" description="SET" evidence="2">
    <location>
        <begin position="162"/>
        <end position="278"/>
    </location>
</feature>
<dbReference type="Pfam" id="PF00856">
    <property type="entry name" value="SET"/>
    <property type="match status" value="1"/>
</dbReference>
<dbReference type="Gene3D" id="2.170.270.10">
    <property type="entry name" value="SET domain"/>
    <property type="match status" value="1"/>
</dbReference>
<organism evidence="3">
    <name type="scientific">Dunaliella tertiolecta</name>
    <name type="common">Green alga</name>
    <dbReference type="NCBI Taxonomy" id="3047"/>
    <lineage>
        <taxon>Eukaryota</taxon>
        <taxon>Viridiplantae</taxon>
        <taxon>Chlorophyta</taxon>
        <taxon>core chlorophytes</taxon>
        <taxon>Chlorophyceae</taxon>
        <taxon>CS clade</taxon>
        <taxon>Chlamydomonadales</taxon>
        <taxon>Dunaliellaceae</taxon>
        <taxon>Dunaliella</taxon>
    </lineage>
</organism>
<evidence type="ECO:0000259" key="2">
    <source>
        <dbReference type="PROSITE" id="PS50280"/>
    </source>
</evidence>
<accession>A0A7S3R388</accession>
<dbReference type="EMBL" id="HBIP01027001">
    <property type="protein sequence ID" value="CAE0501235.1"/>
    <property type="molecule type" value="Transcribed_RNA"/>
</dbReference>
<gene>
    <name evidence="3" type="ORF">DTER00134_LOCUS16308</name>
</gene>
<dbReference type="SUPFAM" id="SSF82199">
    <property type="entry name" value="SET domain"/>
    <property type="match status" value="1"/>
</dbReference>
<protein>
    <recommendedName>
        <fullName evidence="2">SET domain-containing protein</fullName>
    </recommendedName>
</protein>
<keyword evidence="1" id="KW-1133">Transmembrane helix</keyword>
<evidence type="ECO:0000256" key="1">
    <source>
        <dbReference type="SAM" id="Phobius"/>
    </source>
</evidence>
<proteinExistence type="predicted"/>
<feature type="transmembrane region" description="Helical" evidence="1">
    <location>
        <begin position="110"/>
        <end position="132"/>
    </location>
</feature>
<dbReference type="SMART" id="SM00317">
    <property type="entry name" value="SET"/>
    <property type="match status" value="1"/>
</dbReference>
<keyword evidence="1" id="KW-0812">Transmembrane</keyword>
<reference evidence="3" key="1">
    <citation type="submission" date="2021-01" db="EMBL/GenBank/DDBJ databases">
        <authorList>
            <person name="Corre E."/>
            <person name="Pelletier E."/>
            <person name="Niang G."/>
            <person name="Scheremetjew M."/>
            <person name="Finn R."/>
            <person name="Kale V."/>
            <person name="Holt S."/>
            <person name="Cochrane G."/>
            <person name="Meng A."/>
            <person name="Brown T."/>
            <person name="Cohen L."/>
        </authorList>
    </citation>
    <scope>NUCLEOTIDE SEQUENCE</scope>
    <source>
        <strain evidence="3">CCMP1320</strain>
    </source>
</reference>
<dbReference type="InterPro" id="IPR001214">
    <property type="entry name" value="SET_dom"/>
</dbReference>
<keyword evidence="1" id="KW-0472">Membrane</keyword>
<name>A0A7S3R388_DUNTE</name>
<feature type="transmembrane region" description="Helical" evidence="1">
    <location>
        <begin position="80"/>
        <end position="98"/>
    </location>
</feature>
<evidence type="ECO:0000313" key="3">
    <source>
        <dbReference type="EMBL" id="CAE0501235.1"/>
    </source>
</evidence>
<dbReference type="AlphaFoldDB" id="A0A7S3R388"/>
<sequence length="290" mass="32086">MLVRTELSAGFLHCNACAVRCYGPQTRSNSRGYLLSLRPCPSKISLQHVCRVGGEKTSKASDNRAVSGQDKAGIPYAKQAFLGLWMASGVGVYTLLSSDAVILPKLPPQLWQLGLGAACTSLLTPLLLKVLLGDRFQVELHRGKVYFQLLEVPPTGPPIPAGSVQVRPTGDVRGNGAFAVVPIMKGQRICNYEGELIDVADYWERYPSGASDYVMRIDDEYALDARDLAPRTAQFSAVHMNHSRRPNVGRFYARSEKRVSFYALRDISVGEEITIDYGRDFWMGREDQEV</sequence>
<dbReference type="PROSITE" id="PS50280">
    <property type="entry name" value="SET"/>
    <property type="match status" value="1"/>
</dbReference>